<evidence type="ECO:0000313" key="2">
    <source>
        <dbReference type="Proteomes" id="UP000774326"/>
    </source>
</evidence>
<reference evidence="1" key="2">
    <citation type="submission" date="2021-01" db="EMBL/GenBank/DDBJ databases">
        <authorList>
            <person name="Schikora-Tamarit M.A."/>
        </authorList>
    </citation>
    <scope>NUCLEOTIDE SEQUENCE</scope>
    <source>
        <strain evidence="1">CBS2887</strain>
    </source>
</reference>
<accession>A0A9P8QC20</accession>
<sequence length="122" mass="14171">MVELIGFDDCLMEPLIPEISIPSKLPGVDDEADGASKWFLLDFLNNSWNAERPSSKRVYFNFKADTVGFNSLFKVEVWSIWKQSAEFRIWLKIFMFNLISHCNTCWKSSYWNSLTIPVHSPS</sequence>
<organism evidence="1 2">
    <name type="scientific">Wickerhamomyces pijperi</name>
    <name type="common">Yeast</name>
    <name type="synonym">Pichia pijperi</name>
    <dbReference type="NCBI Taxonomy" id="599730"/>
    <lineage>
        <taxon>Eukaryota</taxon>
        <taxon>Fungi</taxon>
        <taxon>Dikarya</taxon>
        <taxon>Ascomycota</taxon>
        <taxon>Saccharomycotina</taxon>
        <taxon>Saccharomycetes</taxon>
        <taxon>Phaffomycetales</taxon>
        <taxon>Wickerhamomycetaceae</taxon>
        <taxon>Wickerhamomyces</taxon>
    </lineage>
</organism>
<comment type="caution">
    <text evidence="1">The sequence shown here is derived from an EMBL/GenBank/DDBJ whole genome shotgun (WGS) entry which is preliminary data.</text>
</comment>
<proteinExistence type="predicted"/>
<gene>
    <name evidence="1" type="ORF">WICPIJ_002323</name>
</gene>
<dbReference type="AlphaFoldDB" id="A0A9P8QC20"/>
<dbReference type="Proteomes" id="UP000774326">
    <property type="component" value="Unassembled WGS sequence"/>
</dbReference>
<dbReference type="EMBL" id="JAEUBG010001265">
    <property type="protein sequence ID" value="KAH3686679.1"/>
    <property type="molecule type" value="Genomic_DNA"/>
</dbReference>
<name>A0A9P8QC20_WICPI</name>
<keyword evidence="2" id="KW-1185">Reference proteome</keyword>
<protein>
    <submittedName>
        <fullName evidence="1">Uncharacterized protein</fullName>
    </submittedName>
</protein>
<evidence type="ECO:0000313" key="1">
    <source>
        <dbReference type="EMBL" id="KAH3686679.1"/>
    </source>
</evidence>
<reference evidence="1" key="1">
    <citation type="journal article" date="2021" name="Open Biol.">
        <title>Shared evolutionary footprints suggest mitochondrial oxidative damage underlies multiple complex I losses in fungi.</title>
        <authorList>
            <person name="Schikora-Tamarit M.A."/>
            <person name="Marcet-Houben M."/>
            <person name="Nosek J."/>
            <person name="Gabaldon T."/>
        </authorList>
    </citation>
    <scope>NUCLEOTIDE SEQUENCE</scope>
    <source>
        <strain evidence="1">CBS2887</strain>
    </source>
</reference>